<dbReference type="Proteomes" id="UP000030653">
    <property type="component" value="Unassembled WGS sequence"/>
</dbReference>
<dbReference type="EMBL" id="JH795876">
    <property type="protein sequence ID" value="EJT97540.1"/>
    <property type="molecule type" value="Genomic_DNA"/>
</dbReference>
<dbReference type="PANTHER" id="PTHR46177:SF1">
    <property type="entry name" value="INTEGRASE CATALYTIC DOMAIN-CONTAINING PROTEIN"/>
    <property type="match status" value="1"/>
</dbReference>
<keyword evidence="3" id="KW-1185">Reference proteome</keyword>
<reference evidence="2 3" key="1">
    <citation type="journal article" date="2012" name="Science">
        <title>The Paleozoic origin of enzymatic lignin decomposition reconstructed from 31 fungal genomes.</title>
        <authorList>
            <person name="Floudas D."/>
            <person name="Binder M."/>
            <person name="Riley R."/>
            <person name="Barry K."/>
            <person name="Blanchette R.A."/>
            <person name="Henrissat B."/>
            <person name="Martinez A.T."/>
            <person name="Otillar R."/>
            <person name="Spatafora J.W."/>
            <person name="Yadav J.S."/>
            <person name="Aerts A."/>
            <person name="Benoit I."/>
            <person name="Boyd A."/>
            <person name="Carlson A."/>
            <person name="Copeland A."/>
            <person name="Coutinho P.M."/>
            <person name="de Vries R.P."/>
            <person name="Ferreira P."/>
            <person name="Findley K."/>
            <person name="Foster B."/>
            <person name="Gaskell J."/>
            <person name="Glotzer D."/>
            <person name="Gorecki P."/>
            <person name="Heitman J."/>
            <person name="Hesse C."/>
            <person name="Hori C."/>
            <person name="Igarashi K."/>
            <person name="Jurgens J.A."/>
            <person name="Kallen N."/>
            <person name="Kersten P."/>
            <person name="Kohler A."/>
            <person name="Kuees U."/>
            <person name="Kumar T.K.A."/>
            <person name="Kuo A."/>
            <person name="LaButti K."/>
            <person name="Larrondo L.F."/>
            <person name="Lindquist E."/>
            <person name="Ling A."/>
            <person name="Lombard V."/>
            <person name="Lucas S."/>
            <person name="Lundell T."/>
            <person name="Martin R."/>
            <person name="McLaughlin D.J."/>
            <person name="Morgenstern I."/>
            <person name="Morin E."/>
            <person name="Murat C."/>
            <person name="Nagy L.G."/>
            <person name="Nolan M."/>
            <person name="Ohm R.A."/>
            <person name="Patyshakuliyeva A."/>
            <person name="Rokas A."/>
            <person name="Ruiz-Duenas F.J."/>
            <person name="Sabat G."/>
            <person name="Salamov A."/>
            <person name="Samejima M."/>
            <person name="Schmutz J."/>
            <person name="Slot J.C."/>
            <person name="St John F."/>
            <person name="Stenlid J."/>
            <person name="Sun H."/>
            <person name="Sun S."/>
            <person name="Syed K."/>
            <person name="Tsang A."/>
            <person name="Wiebenga A."/>
            <person name="Young D."/>
            <person name="Pisabarro A."/>
            <person name="Eastwood D.C."/>
            <person name="Martin F."/>
            <person name="Cullen D."/>
            <person name="Grigoriev I.V."/>
            <person name="Hibbett D.S."/>
        </authorList>
    </citation>
    <scope>NUCLEOTIDE SEQUENCE [LARGE SCALE GENOMIC DNA]</scope>
    <source>
        <strain evidence="2 3">DJM-731 SS1</strain>
    </source>
</reference>
<keyword evidence="1" id="KW-0812">Transmembrane</keyword>
<dbReference type="GeneID" id="63689465"/>
<gene>
    <name evidence="2" type="ORF">DACRYDRAFT_36058</name>
</gene>
<dbReference type="HOGENOM" id="CLU_038374_0_1_1"/>
<keyword evidence="1" id="KW-0472">Membrane</keyword>
<proteinExistence type="predicted"/>
<dbReference type="STRING" id="1858805.M5FNJ2"/>
<dbReference type="PANTHER" id="PTHR46177">
    <property type="entry name" value="INTEGRASE CATALYTIC DOMAIN-CONTAINING PROTEIN"/>
    <property type="match status" value="1"/>
</dbReference>
<feature type="non-terminal residue" evidence="2">
    <location>
        <position position="253"/>
    </location>
</feature>
<feature type="non-terminal residue" evidence="2">
    <location>
        <position position="1"/>
    </location>
</feature>
<feature type="transmembrane region" description="Helical" evidence="1">
    <location>
        <begin position="12"/>
        <end position="31"/>
    </location>
</feature>
<evidence type="ECO:0008006" key="4">
    <source>
        <dbReference type="Google" id="ProtNLM"/>
    </source>
</evidence>
<accession>M5FNJ2</accession>
<keyword evidence="1" id="KW-1133">Transmembrane helix</keyword>
<evidence type="ECO:0000313" key="3">
    <source>
        <dbReference type="Proteomes" id="UP000030653"/>
    </source>
</evidence>
<dbReference type="OrthoDB" id="5946233at2759"/>
<dbReference type="AlphaFoldDB" id="M5FNJ2"/>
<evidence type="ECO:0000256" key="1">
    <source>
        <dbReference type="SAM" id="Phobius"/>
    </source>
</evidence>
<organism evidence="2 3">
    <name type="scientific">Dacryopinax primogenitus (strain DJM 731)</name>
    <name type="common">Brown rot fungus</name>
    <dbReference type="NCBI Taxonomy" id="1858805"/>
    <lineage>
        <taxon>Eukaryota</taxon>
        <taxon>Fungi</taxon>
        <taxon>Dikarya</taxon>
        <taxon>Basidiomycota</taxon>
        <taxon>Agaricomycotina</taxon>
        <taxon>Dacrymycetes</taxon>
        <taxon>Dacrymycetales</taxon>
        <taxon>Dacrymycetaceae</taxon>
        <taxon>Dacryopinax</taxon>
    </lineage>
</organism>
<protein>
    <recommendedName>
        <fullName evidence="4">Integrase catalytic domain-containing protein</fullName>
    </recommendedName>
</protein>
<evidence type="ECO:0000313" key="2">
    <source>
        <dbReference type="EMBL" id="EJT97540.1"/>
    </source>
</evidence>
<dbReference type="RefSeq" id="XP_040624438.1">
    <property type="nucleotide sequence ID" value="XM_040774403.1"/>
</dbReference>
<sequence>DQHNKRWRYGLYLHAVLDTFSGCILWVQVWWMNSNPQLIFHYYLDMACKHQGIPLITQSDLGSENNAIANGHTLLHQWLDPGLVGVLQHQWMRGHANIKPEILWSKLQHFPKFVHNIAIVMDISSLTFHHLAIPLTQMNLNEWIYVHNTFRSRKDRKRVLPQGRLVHILNNPNCFMGACNFKVGVATSDLHFVEDLYAPKDHPVFELVPSWFEEEFNGHYLVLGSPPLTKASFWIMYHSLLHLFLTSPHQDEI</sequence>
<name>M5FNJ2_DACPD</name>